<evidence type="ECO:0000313" key="3">
    <source>
        <dbReference type="Proteomes" id="UP000187209"/>
    </source>
</evidence>
<sequence length="274" mass="32193">MDDQIDVIGLKETIHDIKLKDAIVRQDLMKTEREGQMLRDQILKMQKDIQKLEKDLKKDEKLLISQEENIVTATIAVNNRKKNRRNDCNLLQESIDRQQQVIKEMKRRQDDVQIFMANLRKRTAHLEIALKDTKNSNDAMVKMRDFMNFWEEHLGNLDILSRTEEILYQEELKFYNAQYSIYEKQLNELDSERVVEMKKLYDLENRSNLSESDKVIYSKNVDLKTEQVAISAAESILARLKEKLSDSNALGGVVNKIDMQISKHKKKVIHVDLS</sequence>
<protein>
    <submittedName>
        <fullName evidence="2">Uncharacterized protein</fullName>
    </submittedName>
</protein>
<proteinExistence type="predicted"/>
<evidence type="ECO:0000313" key="2">
    <source>
        <dbReference type="EMBL" id="OMJ95409.1"/>
    </source>
</evidence>
<dbReference type="OrthoDB" id="10659952at2759"/>
<reference evidence="2 3" key="1">
    <citation type="submission" date="2016-11" db="EMBL/GenBank/DDBJ databases">
        <title>The macronuclear genome of Stentor coeruleus: a giant cell with tiny introns.</title>
        <authorList>
            <person name="Slabodnick M."/>
            <person name="Ruby J.G."/>
            <person name="Reiff S.B."/>
            <person name="Swart E.C."/>
            <person name="Gosai S."/>
            <person name="Prabakaran S."/>
            <person name="Witkowska E."/>
            <person name="Larue G.E."/>
            <person name="Fisher S."/>
            <person name="Freeman R.M."/>
            <person name="Gunawardena J."/>
            <person name="Chu W."/>
            <person name="Stover N.A."/>
            <person name="Gregory B.D."/>
            <person name="Nowacki M."/>
            <person name="Derisi J."/>
            <person name="Roy S.W."/>
            <person name="Marshall W.F."/>
            <person name="Sood P."/>
        </authorList>
    </citation>
    <scope>NUCLEOTIDE SEQUENCE [LARGE SCALE GENOMIC DNA]</scope>
    <source>
        <strain evidence="2">WM001</strain>
    </source>
</reference>
<dbReference type="EMBL" id="MPUH01000012">
    <property type="protein sequence ID" value="OMJ95409.1"/>
    <property type="molecule type" value="Genomic_DNA"/>
</dbReference>
<evidence type="ECO:0000256" key="1">
    <source>
        <dbReference type="SAM" id="Coils"/>
    </source>
</evidence>
<accession>A0A1R2D2A9</accession>
<comment type="caution">
    <text evidence="2">The sequence shown here is derived from an EMBL/GenBank/DDBJ whole genome shotgun (WGS) entry which is preliminary data.</text>
</comment>
<dbReference type="Proteomes" id="UP000187209">
    <property type="component" value="Unassembled WGS sequence"/>
</dbReference>
<organism evidence="2 3">
    <name type="scientific">Stentor coeruleus</name>
    <dbReference type="NCBI Taxonomy" id="5963"/>
    <lineage>
        <taxon>Eukaryota</taxon>
        <taxon>Sar</taxon>
        <taxon>Alveolata</taxon>
        <taxon>Ciliophora</taxon>
        <taxon>Postciliodesmatophora</taxon>
        <taxon>Heterotrichea</taxon>
        <taxon>Heterotrichida</taxon>
        <taxon>Stentoridae</taxon>
        <taxon>Stentor</taxon>
    </lineage>
</organism>
<keyword evidence="1" id="KW-0175">Coiled coil</keyword>
<gene>
    <name evidence="2" type="ORF">SteCoe_1170</name>
</gene>
<dbReference type="AlphaFoldDB" id="A0A1R2D2A9"/>
<keyword evidence="3" id="KW-1185">Reference proteome</keyword>
<feature type="coiled-coil region" evidence="1">
    <location>
        <begin position="35"/>
        <end position="136"/>
    </location>
</feature>
<name>A0A1R2D2A9_9CILI</name>
<feature type="coiled-coil region" evidence="1">
    <location>
        <begin position="223"/>
        <end position="250"/>
    </location>
</feature>